<dbReference type="OMA" id="NRYEFNM"/>
<dbReference type="GeneID" id="8847935"/>
<dbReference type="Gene3D" id="2.130.10.30">
    <property type="entry name" value="Regulator of chromosome condensation 1/beta-lactamase-inhibitor protein II"/>
    <property type="match status" value="2"/>
</dbReference>
<dbReference type="PRINTS" id="PR00633">
    <property type="entry name" value="RCCNDNSATION"/>
</dbReference>
<name>D2W597_NAEGR</name>
<dbReference type="Proteomes" id="UP000006671">
    <property type="component" value="Unassembled WGS sequence"/>
</dbReference>
<dbReference type="InterPro" id="IPR009091">
    <property type="entry name" value="RCC1/BLIP-II"/>
</dbReference>
<feature type="repeat" description="RCC1" evidence="2">
    <location>
        <begin position="344"/>
        <end position="399"/>
    </location>
</feature>
<dbReference type="Pfam" id="PF13540">
    <property type="entry name" value="RCC1_2"/>
    <property type="match status" value="4"/>
</dbReference>
<dbReference type="EMBL" id="GG739039">
    <property type="protein sequence ID" value="EFC35755.1"/>
    <property type="molecule type" value="Genomic_DNA"/>
</dbReference>
<dbReference type="PANTHER" id="PTHR22870:SF408">
    <property type="entry name" value="OS09G0560450 PROTEIN"/>
    <property type="match status" value="1"/>
</dbReference>
<dbReference type="SUPFAM" id="SSF50985">
    <property type="entry name" value="RCC1/BLIP-II"/>
    <property type="match status" value="1"/>
</dbReference>
<dbReference type="InParanoid" id="D2W597"/>
<reference evidence="3 4" key="1">
    <citation type="journal article" date="2010" name="Cell">
        <title>The genome of Naegleria gruberi illuminates early eukaryotic versatility.</title>
        <authorList>
            <person name="Fritz-Laylin L.K."/>
            <person name="Prochnik S.E."/>
            <person name="Ginger M.L."/>
            <person name="Dacks J.B."/>
            <person name="Carpenter M.L."/>
            <person name="Field M.C."/>
            <person name="Kuo A."/>
            <person name="Paredez A."/>
            <person name="Chapman J."/>
            <person name="Pham J."/>
            <person name="Shu S."/>
            <person name="Neupane R."/>
            <person name="Cipriano M."/>
            <person name="Mancuso J."/>
            <person name="Tu H."/>
            <person name="Salamov A."/>
            <person name="Lindquist E."/>
            <person name="Shapiro H."/>
            <person name="Lucas S."/>
            <person name="Grigoriev I.V."/>
            <person name="Cande W.Z."/>
            <person name="Fulton C."/>
            <person name="Rokhsar D.S."/>
            <person name="Dawson S.C."/>
        </authorList>
    </citation>
    <scope>NUCLEOTIDE SEQUENCE [LARGE SCALE GENOMIC DNA]</scope>
    <source>
        <strain evidence="3 4">NEG-M</strain>
    </source>
</reference>
<dbReference type="PROSITE" id="PS00626">
    <property type="entry name" value="RCC1_2"/>
    <property type="match status" value="2"/>
</dbReference>
<feature type="repeat" description="RCC1" evidence="2">
    <location>
        <begin position="284"/>
        <end position="343"/>
    </location>
</feature>
<sequence length="493" mass="56398">MTSSRWLSSYKTGLFSSGYNEFYQLFLHDNINRNVLTFSNTIPLQKDERIKQISSGEKHSFLLTSKGKLYGIGMNEFGQVGVGNVSSFLQNLNPQMDKKMYQQHMEKIEMSTHIDIDHVLNPIINNNNNFNNNNNNNIKNENTKYGNKELEIQIKELEKELNYKDFITNVVCGRDFTFISTDKELPEKVASIACGAFHTIILTRDHHIYIMGLNIFGQLGIDPKVMEQRVKNEVYINPKGELIDFSYISKPIRLDYFDYMAYEGDFISHISTGACHSAFLSNSGKLFMCGFNINGEIGMGQSIRYSFTPKKPIFRYPYPYMDESPTIRAISCGLDHTIVVTENGEVFSTGKNEDGQLGLGDVKNRYEFNMVEYFENETLNSKIIDVECGMCHSIFIGTQSKNSNNSKQEFYMSGCNKYGNLGLGDFENRKLPTKLTSVAKSKNGILWKIIVLQAHNSLWPVFPDANLQKKNQFQKSQLSKTQRECKDNPTFVY</sequence>
<evidence type="ECO:0000313" key="3">
    <source>
        <dbReference type="EMBL" id="EFC35755.1"/>
    </source>
</evidence>
<evidence type="ECO:0000256" key="2">
    <source>
        <dbReference type="PROSITE-ProRule" id="PRU00235"/>
    </source>
</evidence>
<feature type="repeat" description="RCC1" evidence="2">
    <location>
        <begin position="12"/>
        <end position="66"/>
    </location>
</feature>
<dbReference type="AlphaFoldDB" id="D2W597"/>
<accession>D2W597</accession>
<evidence type="ECO:0000256" key="1">
    <source>
        <dbReference type="ARBA" id="ARBA00022737"/>
    </source>
</evidence>
<proteinExistence type="predicted"/>
<dbReference type="RefSeq" id="XP_002668499.1">
    <property type="nucleotide sequence ID" value="XM_002668453.1"/>
</dbReference>
<evidence type="ECO:0000313" key="4">
    <source>
        <dbReference type="Proteomes" id="UP000006671"/>
    </source>
</evidence>
<dbReference type="STRING" id="5762.D2W597"/>
<dbReference type="PANTHER" id="PTHR22870">
    <property type="entry name" value="REGULATOR OF CHROMOSOME CONDENSATION"/>
    <property type="match status" value="1"/>
</dbReference>
<dbReference type="PROSITE" id="PS50012">
    <property type="entry name" value="RCC1_3"/>
    <property type="match status" value="3"/>
</dbReference>
<dbReference type="Pfam" id="PF00415">
    <property type="entry name" value="RCC1"/>
    <property type="match status" value="1"/>
</dbReference>
<gene>
    <name evidence="3" type="ORF">NAEGRDRAFT_76585</name>
</gene>
<keyword evidence="4" id="KW-1185">Reference proteome</keyword>
<dbReference type="InterPro" id="IPR000408">
    <property type="entry name" value="Reg_chr_condens"/>
</dbReference>
<dbReference type="eggNOG" id="KOG0941">
    <property type="taxonomic scope" value="Eukaryota"/>
</dbReference>
<protein>
    <submittedName>
        <fullName evidence="3">Predicted protein</fullName>
    </submittedName>
</protein>
<organism evidence="4">
    <name type="scientific">Naegleria gruberi</name>
    <name type="common">Amoeba</name>
    <dbReference type="NCBI Taxonomy" id="5762"/>
    <lineage>
        <taxon>Eukaryota</taxon>
        <taxon>Discoba</taxon>
        <taxon>Heterolobosea</taxon>
        <taxon>Tetramitia</taxon>
        <taxon>Eutetramitia</taxon>
        <taxon>Vahlkampfiidae</taxon>
        <taxon>Naegleria</taxon>
    </lineage>
</organism>
<dbReference type="OrthoDB" id="10253607at2759"/>
<dbReference type="InterPro" id="IPR051210">
    <property type="entry name" value="Ub_ligase/GEF_domain"/>
</dbReference>
<dbReference type="KEGG" id="ngr:NAEGRDRAFT_76585"/>
<dbReference type="VEuPathDB" id="AmoebaDB:NAEGRDRAFT_76585"/>
<keyword evidence="1" id="KW-0677">Repeat</keyword>